<dbReference type="InterPro" id="IPR002470">
    <property type="entry name" value="Peptidase_S9A"/>
</dbReference>
<dbReference type="InterPro" id="IPR011659">
    <property type="entry name" value="WD40"/>
</dbReference>
<dbReference type="InterPro" id="IPR050278">
    <property type="entry name" value="Serine_Prot_S9B/DPPIV"/>
</dbReference>
<comment type="caution">
    <text evidence="3">The sequence shown here is derived from an EMBL/GenBank/DDBJ whole genome shotgun (WGS) entry which is preliminary data.</text>
</comment>
<dbReference type="PRINTS" id="PR00862">
    <property type="entry name" value="PROLIGOPTASE"/>
</dbReference>
<gene>
    <name evidence="3" type="ORF">LCGC14_0957870</name>
</gene>
<evidence type="ECO:0000313" key="3">
    <source>
        <dbReference type="EMBL" id="KKN18224.1"/>
    </source>
</evidence>
<dbReference type="InterPro" id="IPR001375">
    <property type="entry name" value="Peptidase_S9_cat"/>
</dbReference>
<accession>A0A0F9NJY9</accession>
<evidence type="ECO:0000259" key="1">
    <source>
        <dbReference type="Pfam" id="PF00326"/>
    </source>
</evidence>
<sequence>MEVSMKNLSRQKKVTLFAFIVVAVCFLMNGTLLAQKTGSVFDVDDFLDIKIPSSIAWSPDGKHIAYQASGPKGSDIYLYSLEKGISKKLVSGIPYYDYLRASTEPEFRWTSDGKHIIYTTGQEYYTISLEGGEPQLLISGLLLGKMLRLSPDQKNVSFLRDGDIWVQSLAKGTPKRITQSQGFLTEDRQRFTRLYQGLQWSPDGSKIAYLSPTETSYKIGMVSIEGGETAWLITDEDIWSSITLAWSPDSQKIAVSRLSRDFTRKELEVYSISEDKVYTIWKDKDDKFVNYGNTPSFRVLWSPDSSRIAYLSNRDGWMHLYVANAEGKDARQLTKGDYDVFTYFWSVNQKEIFLISNKDRRHQRMIWSIPSNGGQMRQIIKREGICLARGCAIPSLSPDGKYLAYTFSGPNEPPGLWLSSISGKADSKNLYVSLPKKLRNKIETHMEPVSFKSSDGLVIPAVLLTAKNLSRKEKHPALVHMYGGWGQMALSGWGLGFKSIILNYLAQKGYVILFVDPRGSEGYGDDFVKAGYLEGGGKQVDDLAAGANYLKNLGYVEPEGIGIYGHSTGGFLTVQTMVQAPDVFAAGITQAGVYDWEIWKYSTYVYIRYGHPDKEPSLYRQRTPVYHVDKLKGALLVFKGTKDYNEPMSDTYKFVKALIKADKEFEFMVYPDEPHGLVKPETKRDFIKRAERFLDKYLRKKY</sequence>
<dbReference type="GO" id="GO:0004252">
    <property type="term" value="F:serine-type endopeptidase activity"/>
    <property type="evidence" value="ECO:0007669"/>
    <property type="project" value="InterPro"/>
</dbReference>
<dbReference type="GO" id="GO:0006508">
    <property type="term" value="P:proteolysis"/>
    <property type="evidence" value="ECO:0007669"/>
    <property type="project" value="InterPro"/>
</dbReference>
<feature type="domain" description="Dipeptidylpeptidase IV N-terminal" evidence="2">
    <location>
        <begin position="243"/>
        <end position="414"/>
    </location>
</feature>
<evidence type="ECO:0008006" key="4">
    <source>
        <dbReference type="Google" id="ProtNLM"/>
    </source>
</evidence>
<dbReference type="PANTHER" id="PTHR11731:SF193">
    <property type="entry name" value="DIPEPTIDYL PEPTIDASE 9"/>
    <property type="match status" value="1"/>
</dbReference>
<dbReference type="Gene3D" id="2.140.10.30">
    <property type="entry name" value="Dipeptidylpeptidase IV, N-terminal domain"/>
    <property type="match status" value="1"/>
</dbReference>
<dbReference type="Pfam" id="PF00930">
    <property type="entry name" value="DPPIV_N"/>
    <property type="match status" value="2"/>
</dbReference>
<dbReference type="PANTHER" id="PTHR11731">
    <property type="entry name" value="PROTEASE FAMILY S9B,C DIPEPTIDYL-PEPTIDASE IV-RELATED"/>
    <property type="match status" value="1"/>
</dbReference>
<dbReference type="Gene3D" id="3.40.50.1820">
    <property type="entry name" value="alpha/beta hydrolase"/>
    <property type="match status" value="1"/>
</dbReference>
<name>A0A0F9NJY9_9ZZZZ</name>
<feature type="domain" description="Dipeptidylpeptidase IV N-terminal" evidence="2">
    <location>
        <begin position="119"/>
        <end position="215"/>
    </location>
</feature>
<dbReference type="SUPFAM" id="SSF82171">
    <property type="entry name" value="DPP6 N-terminal domain-like"/>
    <property type="match status" value="2"/>
</dbReference>
<dbReference type="EMBL" id="LAZR01003447">
    <property type="protein sequence ID" value="KKN18224.1"/>
    <property type="molecule type" value="Genomic_DNA"/>
</dbReference>
<dbReference type="Pfam" id="PF00326">
    <property type="entry name" value="Peptidase_S9"/>
    <property type="match status" value="1"/>
</dbReference>
<evidence type="ECO:0000259" key="2">
    <source>
        <dbReference type="Pfam" id="PF00930"/>
    </source>
</evidence>
<dbReference type="InterPro" id="IPR029058">
    <property type="entry name" value="AB_hydrolase_fold"/>
</dbReference>
<dbReference type="Pfam" id="PF07676">
    <property type="entry name" value="PD40"/>
    <property type="match status" value="1"/>
</dbReference>
<organism evidence="3">
    <name type="scientific">marine sediment metagenome</name>
    <dbReference type="NCBI Taxonomy" id="412755"/>
    <lineage>
        <taxon>unclassified sequences</taxon>
        <taxon>metagenomes</taxon>
        <taxon>ecological metagenomes</taxon>
    </lineage>
</organism>
<dbReference type="GO" id="GO:0008239">
    <property type="term" value="F:dipeptidyl-peptidase activity"/>
    <property type="evidence" value="ECO:0007669"/>
    <property type="project" value="TreeGrafter"/>
</dbReference>
<dbReference type="AlphaFoldDB" id="A0A0F9NJY9"/>
<dbReference type="SUPFAM" id="SSF53474">
    <property type="entry name" value="alpha/beta-Hydrolases"/>
    <property type="match status" value="1"/>
</dbReference>
<reference evidence="3" key="1">
    <citation type="journal article" date="2015" name="Nature">
        <title>Complex archaea that bridge the gap between prokaryotes and eukaryotes.</title>
        <authorList>
            <person name="Spang A."/>
            <person name="Saw J.H."/>
            <person name="Jorgensen S.L."/>
            <person name="Zaremba-Niedzwiedzka K."/>
            <person name="Martijn J."/>
            <person name="Lind A.E."/>
            <person name="van Eijk R."/>
            <person name="Schleper C."/>
            <person name="Guy L."/>
            <person name="Ettema T.J."/>
        </authorList>
    </citation>
    <scope>NUCLEOTIDE SEQUENCE</scope>
</reference>
<protein>
    <recommendedName>
        <fullName evidence="4">Peptidase S9 prolyl oligopeptidase catalytic domain-containing protein</fullName>
    </recommendedName>
</protein>
<dbReference type="InterPro" id="IPR002469">
    <property type="entry name" value="Peptidase_S9B_N"/>
</dbReference>
<feature type="domain" description="Peptidase S9 prolyl oligopeptidase catalytic" evidence="1">
    <location>
        <begin position="501"/>
        <end position="700"/>
    </location>
</feature>
<dbReference type="InterPro" id="IPR011042">
    <property type="entry name" value="6-blade_b-propeller_TolB-like"/>
</dbReference>
<dbReference type="Gene3D" id="2.120.10.30">
    <property type="entry name" value="TolB, C-terminal domain"/>
    <property type="match status" value="1"/>
</dbReference>
<proteinExistence type="predicted"/>